<name>A0ABY2E6L6_9MICO</name>
<dbReference type="Proteomes" id="UP000504882">
    <property type="component" value="Unassembled WGS sequence"/>
</dbReference>
<reference evidence="2 3" key="1">
    <citation type="submission" date="2019-03" db="EMBL/GenBank/DDBJ databases">
        <title>Genomic features of bacteria from cold environments.</title>
        <authorList>
            <person name="Shen L."/>
        </authorList>
    </citation>
    <scope>NUCLEOTIDE SEQUENCE [LARGE SCALE GENOMIC DNA]</scope>
    <source>
        <strain evidence="3">T3246-1</strain>
    </source>
</reference>
<keyword evidence="3" id="KW-1185">Reference proteome</keyword>
<sequence length="160" mass="17394">MAALANPRARHLFAQLVLAGASEPINAGPSTSKQRQASAMLVRAGLVREVDGRLDVHPEVFGRALAAAATEPRPGIERYLNARGEIDRYPSGAGERRALLELLARQALAADEVVPERELNERLARFGPDTAALRRAMVDEEILERTRSGSEYARTARAAE</sequence>
<comment type="caution">
    <text evidence="2">The sequence shown here is derived from an EMBL/GenBank/DDBJ whole genome shotgun (WGS) entry which is preliminary data.</text>
</comment>
<dbReference type="InterPro" id="IPR018656">
    <property type="entry name" value="DUF2087"/>
</dbReference>
<dbReference type="EMBL" id="SMNA01000004">
    <property type="protein sequence ID" value="TDE95155.1"/>
    <property type="molecule type" value="Genomic_DNA"/>
</dbReference>
<organism evidence="2 3">
    <name type="scientific">Occultella glacieicola</name>
    <dbReference type="NCBI Taxonomy" id="2518684"/>
    <lineage>
        <taxon>Bacteria</taxon>
        <taxon>Bacillati</taxon>
        <taxon>Actinomycetota</taxon>
        <taxon>Actinomycetes</taxon>
        <taxon>Micrococcales</taxon>
        <taxon>Ruaniaceae</taxon>
        <taxon>Occultella</taxon>
    </lineage>
</organism>
<evidence type="ECO:0000259" key="1">
    <source>
        <dbReference type="Pfam" id="PF09860"/>
    </source>
</evidence>
<dbReference type="Pfam" id="PF09860">
    <property type="entry name" value="DUF2087"/>
    <property type="match status" value="1"/>
</dbReference>
<evidence type="ECO:0000313" key="3">
    <source>
        <dbReference type="Proteomes" id="UP000504882"/>
    </source>
</evidence>
<feature type="domain" description="DUF2087" evidence="1">
    <location>
        <begin position="86"/>
        <end position="154"/>
    </location>
</feature>
<accession>A0ABY2E6L6</accession>
<evidence type="ECO:0000313" key="2">
    <source>
        <dbReference type="EMBL" id="TDE95155.1"/>
    </source>
</evidence>
<proteinExistence type="predicted"/>
<gene>
    <name evidence="2" type="ORF">EXU48_08935</name>
</gene>
<protein>
    <submittedName>
        <fullName evidence="2">DUF2087 domain-containing protein</fullName>
    </submittedName>
</protein>